<keyword evidence="4" id="KW-0862">Zinc</keyword>
<dbReference type="Gene3D" id="3.30.40.100">
    <property type="match status" value="1"/>
</dbReference>
<protein>
    <submittedName>
        <fullName evidence="12">Uncharacterized protein</fullName>
    </submittedName>
</protein>
<evidence type="ECO:0000256" key="1">
    <source>
        <dbReference type="ARBA" id="ARBA00004123"/>
    </source>
</evidence>
<sequence length="293" mass="32858">MSHLGAVSPKFKKKQARSSQKLTTKLHNSLEDPNTNDSEDDLPVDNASKQLVLHNEASSNPGQGATDLIESYPRSSQSSVASSASNHSSRVVPYVGHFTVQCSECLKWRLIPTKEKYEEIREKISEFPFLCTRAREWRPDISCDDPADIYQDGSKLWAIDKPDISQAPPGWERLLRIRGEGGSRFADIYYVTPSGKKLRSMVEVERYLQAQPEHARDGVNISQFSFLIPRPLQDNYVRKPSATRNMNKPTPLEPYEGKFTRSDSNSSFRKSEGGSPDQIATLVSENLKAVLVG</sequence>
<dbReference type="InterPro" id="IPR011124">
    <property type="entry name" value="Znf_CW"/>
</dbReference>
<dbReference type="GO" id="GO:0005634">
    <property type="term" value="C:nucleus"/>
    <property type="evidence" value="ECO:0007669"/>
    <property type="project" value="UniProtKB-SubCell"/>
</dbReference>
<dbReference type="PROSITE" id="PS50982">
    <property type="entry name" value="MBD"/>
    <property type="match status" value="1"/>
</dbReference>
<evidence type="ECO:0000256" key="2">
    <source>
        <dbReference type="ARBA" id="ARBA00022723"/>
    </source>
</evidence>
<keyword evidence="3" id="KW-0863">Zinc-finger</keyword>
<evidence type="ECO:0000256" key="6">
    <source>
        <dbReference type="ARBA" id="ARBA00023125"/>
    </source>
</evidence>
<dbReference type="PANTHER" id="PTHR12396">
    <property type="entry name" value="METHYL-CPG BINDING PROTEIN, MBD"/>
    <property type="match status" value="1"/>
</dbReference>
<evidence type="ECO:0000259" key="11">
    <source>
        <dbReference type="PROSITE" id="PS51050"/>
    </source>
</evidence>
<dbReference type="CDD" id="cd01396">
    <property type="entry name" value="MeCP2_MBD"/>
    <property type="match status" value="1"/>
</dbReference>
<keyword evidence="5" id="KW-0805">Transcription regulation</keyword>
<feature type="compositionally biased region" description="Polar residues" evidence="9">
    <location>
        <begin position="17"/>
        <end position="36"/>
    </location>
</feature>
<feature type="domain" description="MBD" evidence="10">
    <location>
        <begin position="157"/>
        <end position="231"/>
    </location>
</feature>
<dbReference type="GO" id="GO:0003677">
    <property type="term" value="F:DNA binding"/>
    <property type="evidence" value="ECO:0007669"/>
    <property type="project" value="UniProtKB-KW"/>
</dbReference>
<keyword evidence="2" id="KW-0479">Metal-binding</keyword>
<dbReference type="SMART" id="SM00391">
    <property type="entry name" value="MBD"/>
    <property type="match status" value="1"/>
</dbReference>
<dbReference type="PANTHER" id="PTHR12396:SF0">
    <property type="entry name" value="METHYL-CPG BINDING DOMAIN PROTEIN-LIKE, ISOFORM C"/>
    <property type="match status" value="1"/>
</dbReference>
<reference evidence="12 13" key="1">
    <citation type="submission" date="2020-08" db="EMBL/GenBank/DDBJ databases">
        <title>Plant Genome Project.</title>
        <authorList>
            <person name="Zhang R.-G."/>
        </authorList>
    </citation>
    <scope>NUCLEOTIDE SEQUENCE [LARGE SCALE GENOMIC DNA]</scope>
    <source>
        <tissue evidence="12">Rhizome</tissue>
    </source>
</reference>
<dbReference type="Proteomes" id="UP000734854">
    <property type="component" value="Unassembled WGS sequence"/>
</dbReference>
<proteinExistence type="predicted"/>
<evidence type="ECO:0000313" key="13">
    <source>
        <dbReference type="Proteomes" id="UP000734854"/>
    </source>
</evidence>
<dbReference type="Gene3D" id="3.30.890.10">
    <property type="entry name" value="Methyl-cpg-binding Protein 2, Chain A"/>
    <property type="match status" value="1"/>
</dbReference>
<dbReference type="EMBL" id="JACMSC010000016">
    <property type="protein sequence ID" value="KAG6483026.1"/>
    <property type="molecule type" value="Genomic_DNA"/>
</dbReference>
<evidence type="ECO:0000313" key="12">
    <source>
        <dbReference type="EMBL" id="KAG6483026.1"/>
    </source>
</evidence>
<evidence type="ECO:0000256" key="5">
    <source>
        <dbReference type="ARBA" id="ARBA00023015"/>
    </source>
</evidence>
<evidence type="ECO:0000256" key="4">
    <source>
        <dbReference type="ARBA" id="ARBA00022833"/>
    </source>
</evidence>
<dbReference type="PROSITE" id="PS51050">
    <property type="entry name" value="ZF_CW"/>
    <property type="match status" value="1"/>
</dbReference>
<evidence type="ECO:0000256" key="9">
    <source>
        <dbReference type="SAM" id="MobiDB-lite"/>
    </source>
</evidence>
<keyword evidence="8" id="KW-0539">Nucleus</keyword>
<dbReference type="Pfam" id="PF07496">
    <property type="entry name" value="zf-CW"/>
    <property type="match status" value="1"/>
</dbReference>
<feature type="compositionally biased region" description="Low complexity" evidence="9">
    <location>
        <begin position="71"/>
        <end position="86"/>
    </location>
</feature>
<evidence type="ECO:0000256" key="3">
    <source>
        <dbReference type="ARBA" id="ARBA00022771"/>
    </source>
</evidence>
<feature type="region of interest" description="Disordered" evidence="9">
    <location>
        <begin position="240"/>
        <end position="277"/>
    </location>
</feature>
<dbReference type="InterPro" id="IPR016177">
    <property type="entry name" value="DNA-bd_dom_sf"/>
</dbReference>
<comment type="subcellular location">
    <subcellularLocation>
        <location evidence="1">Nucleus</location>
    </subcellularLocation>
</comment>
<dbReference type="InterPro" id="IPR001739">
    <property type="entry name" value="Methyl_CpG_DNA-bd"/>
</dbReference>
<gene>
    <name evidence="12" type="ORF">ZIOFF_059666</name>
</gene>
<evidence type="ECO:0000259" key="10">
    <source>
        <dbReference type="PROSITE" id="PS50982"/>
    </source>
</evidence>
<organism evidence="12 13">
    <name type="scientific">Zingiber officinale</name>
    <name type="common">Ginger</name>
    <name type="synonym">Amomum zingiber</name>
    <dbReference type="NCBI Taxonomy" id="94328"/>
    <lineage>
        <taxon>Eukaryota</taxon>
        <taxon>Viridiplantae</taxon>
        <taxon>Streptophyta</taxon>
        <taxon>Embryophyta</taxon>
        <taxon>Tracheophyta</taxon>
        <taxon>Spermatophyta</taxon>
        <taxon>Magnoliopsida</taxon>
        <taxon>Liliopsida</taxon>
        <taxon>Zingiberales</taxon>
        <taxon>Zingiberaceae</taxon>
        <taxon>Zingiber</taxon>
    </lineage>
</organism>
<dbReference type="Pfam" id="PF01429">
    <property type="entry name" value="MBD"/>
    <property type="match status" value="1"/>
</dbReference>
<dbReference type="GO" id="GO:0008270">
    <property type="term" value="F:zinc ion binding"/>
    <property type="evidence" value="ECO:0007669"/>
    <property type="project" value="UniProtKB-KW"/>
</dbReference>
<feature type="region of interest" description="Disordered" evidence="9">
    <location>
        <begin position="1"/>
        <end position="86"/>
    </location>
</feature>
<dbReference type="AlphaFoldDB" id="A0A8J5F7P2"/>
<accession>A0A8J5F7P2</accession>
<name>A0A8J5F7P2_ZINOF</name>
<keyword evidence="13" id="KW-1185">Reference proteome</keyword>
<dbReference type="SUPFAM" id="SSF54171">
    <property type="entry name" value="DNA-binding domain"/>
    <property type="match status" value="1"/>
</dbReference>
<evidence type="ECO:0000256" key="8">
    <source>
        <dbReference type="ARBA" id="ARBA00023242"/>
    </source>
</evidence>
<feature type="domain" description="CW-type" evidence="11">
    <location>
        <begin position="92"/>
        <end position="151"/>
    </location>
</feature>
<keyword evidence="6" id="KW-0238">DNA-binding</keyword>
<comment type="caution">
    <text evidence="12">The sequence shown here is derived from an EMBL/GenBank/DDBJ whole genome shotgun (WGS) entry which is preliminary data.</text>
</comment>
<evidence type="ECO:0000256" key="7">
    <source>
        <dbReference type="ARBA" id="ARBA00023163"/>
    </source>
</evidence>
<keyword evidence="7" id="KW-0804">Transcription</keyword>